<dbReference type="SUPFAM" id="SSF48452">
    <property type="entry name" value="TPR-like"/>
    <property type="match status" value="2"/>
</dbReference>
<evidence type="ECO:0000313" key="6">
    <source>
        <dbReference type="EMBL" id="GIQ82121.1"/>
    </source>
</evidence>
<protein>
    <submittedName>
        <fullName evidence="6">Uncharacterized protein</fullName>
    </submittedName>
</protein>
<feature type="region of interest" description="Disordered" evidence="4">
    <location>
        <begin position="1003"/>
        <end position="1034"/>
    </location>
</feature>
<feature type="repeat" description="TPR" evidence="3">
    <location>
        <begin position="567"/>
        <end position="600"/>
    </location>
</feature>
<feature type="compositionally biased region" description="Basic and acidic residues" evidence="4">
    <location>
        <begin position="835"/>
        <end position="853"/>
    </location>
</feature>
<proteinExistence type="predicted"/>
<feature type="transmembrane region" description="Helical" evidence="5">
    <location>
        <begin position="1119"/>
        <end position="1138"/>
    </location>
</feature>
<keyword evidence="5" id="KW-0472">Membrane</keyword>
<dbReference type="InterPro" id="IPR050498">
    <property type="entry name" value="Ycf3"/>
</dbReference>
<dbReference type="Gene3D" id="1.25.40.10">
    <property type="entry name" value="Tetratricopeptide repeat domain"/>
    <property type="match status" value="4"/>
</dbReference>
<feature type="region of interest" description="Disordered" evidence="4">
    <location>
        <begin position="335"/>
        <end position="367"/>
    </location>
</feature>
<feature type="transmembrane region" description="Helical" evidence="5">
    <location>
        <begin position="739"/>
        <end position="762"/>
    </location>
</feature>
<keyword evidence="5" id="KW-1133">Transmembrane helix</keyword>
<feature type="region of interest" description="Disordered" evidence="4">
    <location>
        <begin position="830"/>
        <end position="853"/>
    </location>
</feature>
<organism evidence="6 7">
    <name type="scientific">Kipferlia bialata</name>
    <dbReference type="NCBI Taxonomy" id="797122"/>
    <lineage>
        <taxon>Eukaryota</taxon>
        <taxon>Metamonada</taxon>
        <taxon>Carpediemonas-like organisms</taxon>
        <taxon>Kipferlia</taxon>
    </lineage>
</organism>
<feature type="repeat" description="TPR" evidence="3">
    <location>
        <begin position="6"/>
        <end position="39"/>
    </location>
</feature>
<feature type="non-terminal residue" evidence="6">
    <location>
        <position position="1"/>
    </location>
</feature>
<dbReference type="OrthoDB" id="1926212at2759"/>
<keyword evidence="7" id="KW-1185">Reference proteome</keyword>
<dbReference type="Proteomes" id="UP000265618">
    <property type="component" value="Unassembled WGS sequence"/>
</dbReference>
<evidence type="ECO:0000256" key="4">
    <source>
        <dbReference type="SAM" id="MobiDB-lite"/>
    </source>
</evidence>
<keyword evidence="5" id="KW-0812">Transmembrane</keyword>
<dbReference type="Pfam" id="PF13181">
    <property type="entry name" value="TPR_8"/>
    <property type="match status" value="3"/>
</dbReference>
<feature type="compositionally biased region" description="Pro residues" evidence="4">
    <location>
        <begin position="897"/>
        <end position="907"/>
    </location>
</feature>
<comment type="caution">
    <text evidence="6">The sequence shown here is derived from an EMBL/GenBank/DDBJ whole genome shotgun (WGS) entry which is preliminary data.</text>
</comment>
<dbReference type="EMBL" id="BDIP01000598">
    <property type="protein sequence ID" value="GIQ82121.1"/>
    <property type="molecule type" value="Genomic_DNA"/>
</dbReference>
<dbReference type="SMART" id="SM00028">
    <property type="entry name" value="TPR"/>
    <property type="match status" value="10"/>
</dbReference>
<gene>
    <name evidence="6" type="ORF">KIPB_003206</name>
</gene>
<dbReference type="PANTHER" id="PTHR44858:SF1">
    <property type="entry name" value="UDP-N-ACETYLGLUCOSAMINE--PEPTIDE N-ACETYLGLUCOSAMINYLTRANSFERASE SPINDLY-RELATED"/>
    <property type="match status" value="1"/>
</dbReference>
<name>A0A9K3GH99_9EUKA</name>
<keyword evidence="2 3" id="KW-0802">TPR repeat</keyword>
<evidence type="ECO:0000256" key="5">
    <source>
        <dbReference type="SAM" id="Phobius"/>
    </source>
</evidence>
<feature type="repeat" description="TPR" evidence="3">
    <location>
        <begin position="73"/>
        <end position="106"/>
    </location>
</feature>
<dbReference type="PROSITE" id="PS50005">
    <property type="entry name" value="TPR"/>
    <property type="match status" value="3"/>
</dbReference>
<evidence type="ECO:0000256" key="1">
    <source>
        <dbReference type="ARBA" id="ARBA00022737"/>
    </source>
</evidence>
<evidence type="ECO:0000313" key="7">
    <source>
        <dbReference type="Proteomes" id="UP000265618"/>
    </source>
</evidence>
<evidence type="ECO:0000256" key="2">
    <source>
        <dbReference type="ARBA" id="ARBA00022803"/>
    </source>
</evidence>
<dbReference type="InterPro" id="IPR011990">
    <property type="entry name" value="TPR-like_helical_dom_sf"/>
</dbReference>
<dbReference type="Pfam" id="PF13432">
    <property type="entry name" value="TPR_16"/>
    <property type="match status" value="1"/>
</dbReference>
<feature type="transmembrane region" description="Helical" evidence="5">
    <location>
        <begin position="1063"/>
        <end position="1084"/>
    </location>
</feature>
<dbReference type="InterPro" id="IPR019734">
    <property type="entry name" value="TPR_rpt"/>
</dbReference>
<evidence type="ECO:0000256" key="3">
    <source>
        <dbReference type="PROSITE-ProRule" id="PRU00339"/>
    </source>
</evidence>
<reference evidence="6 7" key="1">
    <citation type="journal article" date="2018" name="PLoS ONE">
        <title>The draft genome of Kipferlia bialata reveals reductive genome evolution in fornicate parasites.</title>
        <authorList>
            <person name="Tanifuji G."/>
            <person name="Takabayashi S."/>
            <person name="Kume K."/>
            <person name="Takagi M."/>
            <person name="Nakayama T."/>
            <person name="Kamikawa R."/>
            <person name="Inagaki Y."/>
            <person name="Hashimoto T."/>
        </authorList>
    </citation>
    <scope>NUCLEOTIDE SEQUENCE [LARGE SCALE GENOMIC DNA]</scope>
    <source>
        <strain evidence="6">NY0173</strain>
    </source>
</reference>
<feature type="compositionally biased region" description="Basic and acidic residues" evidence="4">
    <location>
        <begin position="348"/>
        <end position="367"/>
    </location>
</feature>
<feature type="region of interest" description="Disordered" evidence="4">
    <location>
        <begin position="886"/>
        <end position="915"/>
    </location>
</feature>
<dbReference type="PANTHER" id="PTHR44858">
    <property type="entry name" value="TETRATRICOPEPTIDE REPEAT PROTEIN 6"/>
    <property type="match status" value="1"/>
</dbReference>
<sequence length="1156" mass="128482">TLQIQPEYYSLRGRARALLGQHARALEDFNTSIQLDPSNPLTYFERSGAFRVMGFPDLALRDIDRAGHDLKGVDFLFSKGLVLENLGNRDESLSLFEAVLEQDPRHTGALRHCAEMERQRLNFTHAISLVSRAIESDQYDSSLYALRAQLAQDTLNHNEALEDLTKALTMERELPSGELWTSRYHRAMSYLKTDQPAEALEDLNIAIDLPGGGGREVRLTAKETAAVLKTLAQLPKGSPASLAFRMVTGGATSIHEPVAPSSVLRERGIAGVLPPYVDGLDALPGSSNALLLAARAEALMLLGRYVEACKDCSCALLNVPDEDLESGVKTVPACSVLTDPSEGEGEGEGGREDMPVPGKERPPVDAEKKVKVKMTRVDKDQTKKLCLLRADCLSRLGRHKRAVEDLDRAMKLSPHDPELLLLLSAEYVHLRLYTRALHRLKRAIQLGLSPDMVGTAYYRAGLCYVYTRRMRRAVQAFSLALRSHYCATHAAEYFRTIGGSASGVRLPSLDDLRGVCPQYSARTAAGWVDAESAHYLHERAKCLQALSLHEQSIDDFSVVLSIQPRNARAHFRRAFSHKAMGNTRQAASDFRSATTLAPDNLAFVVDLQAVSYVPYIEIVPPGNEDDYSGEPLPTAGDSCVEDLVAREMSLVVPTRTMLTMPTVPLCNDPVLPHNMFSFENHRFWYHIFYPVGMSASTLCILAARLNESWYSSLVNTISGLAPYCKEVSYLYRNTGSKRFLTYLRCLSVVWPCVTVCLIGVGAVPGADRWISVGDLQFNMVHIHYIGASIAFFLLGVMCYTVLGGATRGCHTLLVKLGLPVFVDEDRYSPGVQQEDDAHRAREREREIERERPQRPHALSLSLSLVNEGPRPLDPLCEGIGCKGAGTARQRPVESSPMPTPFMHPHPNTPTGSDGVWGREREQRERALMTLGHGRQARGHAWGVPLVERILKLRHRESRRESGGENGGGGVAMVVKQRGVIEGEEVTEGEREDECVVGRKRQLGMVGPSQEAERERDGWESAPETGSKTDPDPDPVLPVVHVKERVLASDTVHYLQRRLLLDRLICGVVLSGCWAYTLYTTWHILFSQMVFPLTSGPVAFRNTTWLNNTRLSWPLHEWQLLWMVVLDHIVGLYFANALNNRSVVLQGYKDQTLDTRH</sequence>
<accession>A0A9K3GH99</accession>
<feature type="transmembrane region" description="Helical" evidence="5">
    <location>
        <begin position="782"/>
        <end position="802"/>
    </location>
</feature>
<feature type="transmembrane region" description="Helical" evidence="5">
    <location>
        <begin position="683"/>
        <end position="703"/>
    </location>
</feature>
<keyword evidence="1" id="KW-0677">Repeat</keyword>
<dbReference type="AlphaFoldDB" id="A0A9K3GH99"/>